<keyword evidence="1" id="KW-1133">Transmembrane helix</keyword>
<keyword evidence="1" id="KW-0812">Transmembrane</keyword>
<sequence>MILCIRVFLISNFCVFIIVQLYTMDCTMSRGYQFLIYIKNREHKQGVQLIIYNTHIFKHTHLHIRTYILQHLM</sequence>
<proteinExistence type="predicted"/>
<name>A0A0L8HFZ0_OCTBM</name>
<dbReference type="EMBL" id="KQ418269">
    <property type="protein sequence ID" value="KOF88059.1"/>
    <property type="molecule type" value="Genomic_DNA"/>
</dbReference>
<reference evidence="2" key="1">
    <citation type="submission" date="2015-07" db="EMBL/GenBank/DDBJ databases">
        <title>MeaNS - Measles Nucleotide Surveillance Program.</title>
        <authorList>
            <person name="Tran T."/>
            <person name="Druce J."/>
        </authorList>
    </citation>
    <scope>NUCLEOTIDE SEQUENCE</scope>
    <source>
        <strain evidence="2">UCB-OBI-ISO-001</strain>
        <tissue evidence="2">Gonad</tissue>
    </source>
</reference>
<evidence type="ECO:0000256" key="1">
    <source>
        <dbReference type="SAM" id="Phobius"/>
    </source>
</evidence>
<organism evidence="2">
    <name type="scientific">Octopus bimaculoides</name>
    <name type="common">California two-spotted octopus</name>
    <dbReference type="NCBI Taxonomy" id="37653"/>
    <lineage>
        <taxon>Eukaryota</taxon>
        <taxon>Metazoa</taxon>
        <taxon>Spiralia</taxon>
        <taxon>Lophotrochozoa</taxon>
        <taxon>Mollusca</taxon>
        <taxon>Cephalopoda</taxon>
        <taxon>Coleoidea</taxon>
        <taxon>Octopodiformes</taxon>
        <taxon>Octopoda</taxon>
        <taxon>Incirrata</taxon>
        <taxon>Octopodidae</taxon>
        <taxon>Octopus</taxon>
    </lineage>
</organism>
<keyword evidence="1" id="KW-0472">Membrane</keyword>
<accession>A0A0L8HFZ0</accession>
<dbReference type="AlphaFoldDB" id="A0A0L8HFZ0"/>
<gene>
    <name evidence="2" type="ORF">OCBIM_22015628mg</name>
</gene>
<evidence type="ECO:0000313" key="2">
    <source>
        <dbReference type="EMBL" id="KOF88059.1"/>
    </source>
</evidence>
<feature type="transmembrane region" description="Helical" evidence="1">
    <location>
        <begin position="7"/>
        <end position="24"/>
    </location>
</feature>
<protein>
    <submittedName>
        <fullName evidence="2">Uncharacterized protein</fullName>
    </submittedName>
</protein>